<feature type="region of interest" description="Disordered" evidence="1">
    <location>
        <begin position="1"/>
        <end position="61"/>
    </location>
</feature>
<evidence type="ECO:0000256" key="1">
    <source>
        <dbReference type="SAM" id="MobiDB-lite"/>
    </source>
</evidence>
<evidence type="ECO:0000313" key="3">
    <source>
        <dbReference type="Proteomes" id="UP000801428"/>
    </source>
</evidence>
<feature type="compositionally biased region" description="Polar residues" evidence="1">
    <location>
        <begin position="42"/>
        <end position="61"/>
    </location>
</feature>
<sequence length="260" mass="29575">MQGDSMDGVTNQTHDRRYGASRWTLPGSTDRGVEEEPPAATEQANRRNNPQNSNTLSDPLNMLGTSHEQLLADKKLLLELLSQTQTELNAARQAIRDLATWTLHERTRLMSEVQLERVSGENHEVVLRQRNEEIQQLRALEQRAKLEHARTLIREGEALGQPVSALHFHKIDEMRVQAGLHRMDRFGAMQKTVTTQPGKQTGAHGEEMMHGFTHILHADTDEENESFERDEGSYSPPDIDCSLSVEDQVDQLIVEEKNKW</sequence>
<reference evidence="2" key="1">
    <citation type="submission" date="2019-04" db="EMBL/GenBank/DDBJ databases">
        <title>Sequencing of skin fungus with MAO and IRED activity.</title>
        <authorList>
            <person name="Marsaioli A.J."/>
            <person name="Bonatto J.M.C."/>
            <person name="Reis Junior O."/>
        </authorList>
    </citation>
    <scope>NUCLEOTIDE SEQUENCE</scope>
    <source>
        <strain evidence="2">30M1</strain>
    </source>
</reference>
<dbReference type="OrthoDB" id="3800179at2759"/>
<comment type="caution">
    <text evidence="2">The sequence shown here is derived from an EMBL/GenBank/DDBJ whole genome shotgun (WGS) entry which is preliminary data.</text>
</comment>
<accession>A0A9P4TIC5</accession>
<evidence type="ECO:0000313" key="2">
    <source>
        <dbReference type="EMBL" id="KAF3007489.1"/>
    </source>
</evidence>
<organism evidence="2 3">
    <name type="scientific">Curvularia kusanoi</name>
    <name type="common">Cochliobolus kusanoi</name>
    <dbReference type="NCBI Taxonomy" id="90978"/>
    <lineage>
        <taxon>Eukaryota</taxon>
        <taxon>Fungi</taxon>
        <taxon>Dikarya</taxon>
        <taxon>Ascomycota</taxon>
        <taxon>Pezizomycotina</taxon>
        <taxon>Dothideomycetes</taxon>
        <taxon>Pleosporomycetidae</taxon>
        <taxon>Pleosporales</taxon>
        <taxon>Pleosporineae</taxon>
        <taxon>Pleosporaceae</taxon>
        <taxon>Curvularia</taxon>
    </lineage>
</organism>
<protein>
    <submittedName>
        <fullName evidence="2">Uncharacterized protein</fullName>
    </submittedName>
</protein>
<dbReference type="EMBL" id="SWKU01000004">
    <property type="protein sequence ID" value="KAF3007489.1"/>
    <property type="molecule type" value="Genomic_DNA"/>
</dbReference>
<dbReference type="AlphaFoldDB" id="A0A9P4TIC5"/>
<proteinExistence type="predicted"/>
<name>A0A9P4TIC5_CURKU</name>
<gene>
    <name evidence="2" type="ORF">E8E13_005210</name>
</gene>
<feature type="region of interest" description="Disordered" evidence="1">
    <location>
        <begin position="222"/>
        <end position="241"/>
    </location>
</feature>
<dbReference type="Proteomes" id="UP000801428">
    <property type="component" value="Unassembled WGS sequence"/>
</dbReference>
<keyword evidence="3" id="KW-1185">Reference proteome</keyword>